<evidence type="ECO:0000313" key="3">
    <source>
        <dbReference type="EMBL" id="AMY10164.1"/>
    </source>
</evidence>
<organism evidence="3 4">
    <name type="scientific">Luteitalea pratensis</name>
    <dbReference type="NCBI Taxonomy" id="1855912"/>
    <lineage>
        <taxon>Bacteria</taxon>
        <taxon>Pseudomonadati</taxon>
        <taxon>Acidobacteriota</taxon>
        <taxon>Vicinamibacteria</taxon>
        <taxon>Vicinamibacterales</taxon>
        <taxon>Vicinamibacteraceae</taxon>
        <taxon>Luteitalea</taxon>
    </lineage>
</organism>
<name>A0A143PQR8_LUTPR</name>
<sequence>MRYLVISDIHGNLPALAAVLRDCPPETYDRVLVLGDLVGYGAEPGAIIDRVRALAPHVVVRGNHDKAVCGVMDLLAFNSHAREAAEWTTRALSEPQLAYLRDLPAGPLLVDDVLEVWHGSPADEDAYLVWIDDIRDAAALGRRPLCLFGHTHVQGAYGSGEGHPVVESGDTWTHTTLSIRLEDRWLVNPGSVGQPRDGDPRAAYAIVDLGARKITLRRIAYDVAAEQAAIRAAGLPELLASRLAEGR</sequence>
<proteinExistence type="inferred from homology"/>
<dbReference type="PIRSF" id="PIRSF000883">
    <property type="entry name" value="Pesterase_MJ0912"/>
    <property type="match status" value="1"/>
</dbReference>
<feature type="domain" description="Calcineurin-like phosphoesterase" evidence="2">
    <location>
        <begin position="1"/>
        <end position="209"/>
    </location>
</feature>
<dbReference type="OrthoDB" id="9800565at2"/>
<dbReference type="PANTHER" id="PTHR42850:SF2">
    <property type="entry name" value="BLL5683 PROTEIN"/>
    <property type="match status" value="1"/>
</dbReference>
<keyword evidence="4" id="KW-1185">Reference proteome</keyword>
<evidence type="ECO:0000313" key="4">
    <source>
        <dbReference type="Proteomes" id="UP000076079"/>
    </source>
</evidence>
<dbReference type="Pfam" id="PF12850">
    <property type="entry name" value="Metallophos_2"/>
    <property type="match status" value="1"/>
</dbReference>
<accession>A0A143PQR8</accession>
<dbReference type="InterPro" id="IPR029052">
    <property type="entry name" value="Metallo-depent_PP-like"/>
</dbReference>
<gene>
    <name evidence="3" type="ORF">LuPra_03393</name>
</gene>
<dbReference type="Proteomes" id="UP000076079">
    <property type="component" value="Chromosome"/>
</dbReference>
<dbReference type="EMBL" id="CP015136">
    <property type="protein sequence ID" value="AMY10164.1"/>
    <property type="molecule type" value="Genomic_DNA"/>
</dbReference>
<dbReference type="AlphaFoldDB" id="A0A143PQR8"/>
<reference evidence="3 4" key="1">
    <citation type="journal article" date="2016" name="Genome Announc.">
        <title>First Complete Genome Sequence of a Subdivision 6 Acidobacterium Strain.</title>
        <authorList>
            <person name="Huang S."/>
            <person name="Vieira S."/>
            <person name="Bunk B."/>
            <person name="Riedel T."/>
            <person name="Sproer C."/>
            <person name="Overmann J."/>
        </authorList>
    </citation>
    <scope>NUCLEOTIDE SEQUENCE [LARGE SCALE GENOMIC DNA]</scope>
    <source>
        <strain evidence="4">DSM 100886 HEG_-6_39</strain>
    </source>
</reference>
<dbReference type="GO" id="GO:0005737">
    <property type="term" value="C:cytoplasm"/>
    <property type="evidence" value="ECO:0007669"/>
    <property type="project" value="TreeGrafter"/>
</dbReference>
<dbReference type="GO" id="GO:0016791">
    <property type="term" value="F:phosphatase activity"/>
    <property type="evidence" value="ECO:0007669"/>
    <property type="project" value="TreeGrafter"/>
</dbReference>
<dbReference type="SUPFAM" id="SSF56300">
    <property type="entry name" value="Metallo-dependent phosphatases"/>
    <property type="match status" value="1"/>
</dbReference>
<dbReference type="PANTHER" id="PTHR42850">
    <property type="entry name" value="METALLOPHOSPHOESTERASE"/>
    <property type="match status" value="1"/>
</dbReference>
<dbReference type="STRING" id="1855912.LuPra_03393"/>
<dbReference type="InterPro" id="IPR011152">
    <property type="entry name" value="Pesterase_MJ0912"/>
</dbReference>
<dbReference type="InterPro" id="IPR050126">
    <property type="entry name" value="Ap4A_hydrolase"/>
</dbReference>
<comment type="similarity">
    <text evidence="1">Belongs to the metallophosphoesterase superfamily. YfcE family.</text>
</comment>
<protein>
    <submittedName>
        <fullName evidence="3">Phosphodiesterase</fullName>
    </submittedName>
</protein>
<evidence type="ECO:0000256" key="1">
    <source>
        <dbReference type="ARBA" id="ARBA00008950"/>
    </source>
</evidence>
<dbReference type="KEGG" id="abac:LuPra_03393"/>
<dbReference type="RefSeq" id="WP_110171832.1">
    <property type="nucleotide sequence ID" value="NZ_CP015136.1"/>
</dbReference>
<reference evidence="4" key="2">
    <citation type="submission" date="2016-04" db="EMBL/GenBank/DDBJ databases">
        <title>First Complete Genome Sequence of a Subdivision 6 Acidobacterium.</title>
        <authorList>
            <person name="Huang S."/>
            <person name="Vieira S."/>
            <person name="Bunk B."/>
            <person name="Riedel T."/>
            <person name="Sproeer C."/>
            <person name="Overmann J."/>
        </authorList>
    </citation>
    <scope>NUCLEOTIDE SEQUENCE [LARGE SCALE GENOMIC DNA]</scope>
    <source>
        <strain evidence="4">DSM 100886 HEG_-6_39</strain>
    </source>
</reference>
<evidence type="ECO:0000259" key="2">
    <source>
        <dbReference type="Pfam" id="PF12850"/>
    </source>
</evidence>
<dbReference type="Gene3D" id="3.60.21.10">
    <property type="match status" value="1"/>
</dbReference>
<dbReference type="InterPro" id="IPR024654">
    <property type="entry name" value="Calcineurin-like_PHP_lpxH"/>
</dbReference>